<dbReference type="Proteomes" id="UP000887009">
    <property type="component" value="Unassembled WGS sequence"/>
</dbReference>
<gene>
    <name evidence="1" type="ORF">KAM348_39830</name>
    <name evidence="2" type="ORF">KAM351_24180</name>
    <name evidence="3" type="ORF">KAM382_33030</name>
</gene>
<accession>A0AA37G5H5</accession>
<dbReference type="EMBL" id="BPOP01000040">
    <property type="protein sequence ID" value="GJB93242.1"/>
    <property type="molecule type" value="Genomic_DNA"/>
</dbReference>
<evidence type="ECO:0000313" key="3">
    <source>
        <dbReference type="EMBL" id="GJB93242.1"/>
    </source>
</evidence>
<name>A0AA37G5H5_AERCA</name>
<evidence type="ECO:0000313" key="4">
    <source>
        <dbReference type="Proteomes" id="UP000737420"/>
    </source>
</evidence>
<sequence>MPEFQAFFQTGGVRVHQAIPRRLADGIRLTVRSSCTVGAPVRDADGWRRPARAGRKAMICPMEFLTKKRVS</sequence>
<dbReference type="Proteomes" id="UP000886934">
    <property type="component" value="Unassembled WGS sequence"/>
</dbReference>
<dbReference type="AlphaFoldDB" id="A0AA37G5H5"/>
<organism evidence="1 5">
    <name type="scientific">Aeromonas caviae</name>
    <name type="common">Aeromonas punctata</name>
    <dbReference type="NCBI Taxonomy" id="648"/>
    <lineage>
        <taxon>Bacteria</taxon>
        <taxon>Pseudomonadati</taxon>
        <taxon>Pseudomonadota</taxon>
        <taxon>Gammaproteobacteria</taxon>
        <taxon>Aeromonadales</taxon>
        <taxon>Aeromonadaceae</taxon>
        <taxon>Aeromonas</taxon>
    </lineage>
</organism>
<proteinExistence type="predicted"/>
<comment type="caution">
    <text evidence="1">The sequence shown here is derived from an EMBL/GenBank/DDBJ whole genome shotgun (WGS) entry which is preliminary data.</text>
</comment>
<dbReference type="Proteomes" id="UP000737420">
    <property type="component" value="Unassembled WGS sequence"/>
</dbReference>
<evidence type="ECO:0000313" key="1">
    <source>
        <dbReference type="EMBL" id="GJA56560.1"/>
    </source>
</evidence>
<reference evidence="1 4" key="1">
    <citation type="submission" date="2021-07" db="EMBL/GenBank/DDBJ databases">
        <title>Draft genome sequence of carbapenem-resistant Aeromonas spp. in Japan.</title>
        <authorList>
            <person name="Maehana S."/>
            <person name="Suzuki M."/>
            <person name="Kitasato H."/>
        </authorList>
    </citation>
    <scope>NUCLEOTIDE SEQUENCE</scope>
    <source>
        <strain evidence="1">KAM348</strain>
        <strain evidence="2">KAM351</strain>
        <strain evidence="3 4">KAM382</strain>
    </source>
</reference>
<evidence type="ECO:0000313" key="5">
    <source>
        <dbReference type="Proteomes" id="UP000887009"/>
    </source>
</evidence>
<protein>
    <submittedName>
        <fullName evidence="1">Uncharacterized protein</fullName>
    </submittedName>
</protein>
<dbReference type="EMBL" id="BPNL01000076">
    <property type="protein sequence ID" value="GJA56560.1"/>
    <property type="molecule type" value="Genomic_DNA"/>
</dbReference>
<dbReference type="EMBL" id="BPNN01000033">
    <property type="protein sequence ID" value="GJA63807.1"/>
    <property type="molecule type" value="Genomic_DNA"/>
</dbReference>
<evidence type="ECO:0000313" key="2">
    <source>
        <dbReference type="EMBL" id="GJA63807.1"/>
    </source>
</evidence>